<feature type="domain" description="Heparinase II/III-like C-terminal" evidence="6">
    <location>
        <begin position="367"/>
        <end position="606"/>
    </location>
</feature>
<keyword evidence="3" id="KW-0574">Periplasm</keyword>
<comment type="caution">
    <text evidence="7">The sequence shown here is derived from an EMBL/GenBank/DDBJ whole genome shotgun (WGS) entry which is preliminary data.</text>
</comment>
<sequence length="613" mass="67395">MAASILKQRAARSMRGRTFSSPERRHSRAAPPPIRTISESCAEMTDRAEVMPVQGQRRAESASPPSSPDKIWSGMLFRMARMGSTLPGYSKTLGDSDPGPLLFLSKNPWRGDAKIGSTILSGVFPLAGQTVRRNTDIWSDTGVRASWHAALHGFNWLGDLAAVGDQAARRKGIGLIMDWIDHNHDWTPVIWQAPVLGTRVASWLAYYDFFFDSADEMVQRRVRKSLARQAVHLARVAAHECDGADRIRALTGAVQAAICLPKQRKRLDTLLRTLTGELNRQILPDGGHVERNPSVLVDVLHQVAEVRNCLSQAQLVVPDGLQSAIDRMAPMVRFLRHGDGGLALFNGSVEGDPSVTDRVLQLAESAGRAFNSAPYAGFERLEAGRSLIIVDSGDPPNPGWDSHAHAGALSFEFSTGKERMIVNCGATVHDDEAWREAQRSTPAHSTLSLALTNSSALTETGFGARRAHVTALRKDAEGCCLLEMQHSGFSAPLGFKHFRRIFLNQDGTDLRGEDRLIPIDPNQPVAPRRFEIRFHLHPSVQASLLANHEAALLKLPSGAGWRFRSGGAAIRLEDSIYMGRRGDARRSQQLVLTGETSEGERIVKWAIRRETQK</sequence>
<dbReference type="PANTHER" id="PTHR39210:SF1">
    <property type="entry name" value="HEPARIN-SULFATE LYASE"/>
    <property type="match status" value="1"/>
</dbReference>
<keyword evidence="8" id="KW-1185">Reference proteome</keyword>
<evidence type="ECO:0000256" key="3">
    <source>
        <dbReference type="ARBA" id="ARBA00022764"/>
    </source>
</evidence>
<dbReference type="PANTHER" id="PTHR39210">
    <property type="entry name" value="HEPARIN-SULFATE LYASE"/>
    <property type="match status" value="1"/>
</dbReference>
<evidence type="ECO:0000256" key="5">
    <source>
        <dbReference type="SAM" id="MobiDB-lite"/>
    </source>
</evidence>
<reference evidence="8" key="1">
    <citation type="submission" date="2019-01" db="EMBL/GenBank/DDBJ databases">
        <title>Gri0909 isolated from a small marine red alga.</title>
        <authorList>
            <person name="Kim J."/>
            <person name="Jeong S.E."/>
            <person name="Jeon C.O."/>
        </authorList>
    </citation>
    <scope>NUCLEOTIDE SEQUENCE [LARGE SCALE GENOMIC DNA]</scope>
    <source>
        <strain evidence="8">Gri0909</strain>
    </source>
</reference>
<dbReference type="Pfam" id="PF07940">
    <property type="entry name" value="Hepar_II_III_C"/>
    <property type="match status" value="1"/>
</dbReference>
<evidence type="ECO:0000259" key="6">
    <source>
        <dbReference type="Pfam" id="PF07940"/>
    </source>
</evidence>
<evidence type="ECO:0000256" key="4">
    <source>
        <dbReference type="ARBA" id="ARBA00023239"/>
    </source>
</evidence>
<proteinExistence type="predicted"/>
<dbReference type="InterPro" id="IPR008929">
    <property type="entry name" value="Chondroitin_lyas"/>
</dbReference>
<evidence type="ECO:0000256" key="2">
    <source>
        <dbReference type="ARBA" id="ARBA00022729"/>
    </source>
</evidence>
<keyword evidence="2" id="KW-0732">Signal</keyword>
<dbReference type="EMBL" id="SADE01000002">
    <property type="protein sequence ID" value="RVU36450.1"/>
    <property type="molecule type" value="Genomic_DNA"/>
</dbReference>
<protein>
    <recommendedName>
        <fullName evidence="6">Heparinase II/III-like C-terminal domain-containing protein</fullName>
    </recommendedName>
</protein>
<dbReference type="GO" id="GO:0042597">
    <property type="term" value="C:periplasmic space"/>
    <property type="evidence" value="ECO:0007669"/>
    <property type="project" value="UniProtKB-SubCell"/>
</dbReference>
<name>A0A437QPP6_9PROT</name>
<dbReference type="AlphaFoldDB" id="A0A437QPP6"/>
<feature type="region of interest" description="Disordered" evidence="5">
    <location>
        <begin position="1"/>
        <end position="40"/>
    </location>
</feature>
<evidence type="ECO:0000313" key="7">
    <source>
        <dbReference type="EMBL" id="RVU36450.1"/>
    </source>
</evidence>
<dbReference type="Proteomes" id="UP000287447">
    <property type="component" value="Unassembled WGS sequence"/>
</dbReference>
<accession>A0A437QPP6</accession>
<evidence type="ECO:0000256" key="1">
    <source>
        <dbReference type="ARBA" id="ARBA00004418"/>
    </source>
</evidence>
<dbReference type="GO" id="GO:0016829">
    <property type="term" value="F:lyase activity"/>
    <property type="evidence" value="ECO:0007669"/>
    <property type="project" value="UniProtKB-KW"/>
</dbReference>
<dbReference type="Gene3D" id="2.70.98.70">
    <property type="match status" value="1"/>
</dbReference>
<organism evidence="7 8">
    <name type="scientific">Hwanghaeella grinnelliae</name>
    <dbReference type="NCBI Taxonomy" id="2500179"/>
    <lineage>
        <taxon>Bacteria</taxon>
        <taxon>Pseudomonadati</taxon>
        <taxon>Pseudomonadota</taxon>
        <taxon>Alphaproteobacteria</taxon>
        <taxon>Rhodospirillales</taxon>
        <taxon>Rhodospirillaceae</taxon>
        <taxon>Hwanghaeella</taxon>
    </lineage>
</organism>
<dbReference type="Gene3D" id="1.50.10.100">
    <property type="entry name" value="Chondroitin AC/alginate lyase"/>
    <property type="match status" value="1"/>
</dbReference>
<evidence type="ECO:0000313" key="8">
    <source>
        <dbReference type="Proteomes" id="UP000287447"/>
    </source>
</evidence>
<comment type="subcellular location">
    <subcellularLocation>
        <location evidence="1">Periplasm</location>
    </subcellularLocation>
</comment>
<gene>
    <name evidence="7" type="ORF">EOI86_14705</name>
</gene>
<dbReference type="SUPFAM" id="SSF48230">
    <property type="entry name" value="Chondroitin AC/alginate lyase"/>
    <property type="match status" value="1"/>
</dbReference>
<keyword evidence="4" id="KW-0456">Lyase</keyword>
<dbReference type="InterPro" id="IPR012480">
    <property type="entry name" value="Hepar_II_III_C"/>
</dbReference>